<accession>A0ACD3Z191</accession>
<gene>
    <name evidence="1" type="ORF">LCI18_005805</name>
</gene>
<name>A0ACD3Z191_FUSSC</name>
<dbReference type="Proteomes" id="UP000830768">
    <property type="component" value="Chromosome 4"/>
</dbReference>
<keyword evidence="2" id="KW-1185">Reference proteome</keyword>
<protein>
    <submittedName>
        <fullName evidence="1">Uncharacterized protein</fullName>
    </submittedName>
</protein>
<dbReference type="EMBL" id="CP090033">
    <property type="protein sequence ID" value="UPK94870.1"/>
    <property type="molecule type" value="Genomic_DNA"/>
</dbReference>
<proteinExistence type="predicted"/>
<evidence type="ECO:0000313" key="1">
    <source>
        <dbReference type="EMBL" id="UPK94870.1"/>
    </source>
</evidence>
<organism evidence="1 2">
    <name type="scientific">Fusarium solani subsp. cucurbitae</name>
    <name type="common">Neocosmosporum cucurbitae</name>
    <dbReference type="NCBI Taxonomy" id="2747967"/>
    <lineage>
        <taxon>Eukaryota</taxon>
        <taxon>Fungi</taxon>
        <taxon>Dikarya</taxon>
        <taxon>Ascomycota</taxon>
        <taxon>Pezizomycotina</taxon>
        <taxon>Sordariomycetes</taxon>
        <taxon>Hypocreomycetidae</taxon>
        <taxon>Hypocreales</taxon>
        <taxon>Nectriaceae</taxon>
        <taxon>Fusarium</taxon>
        <taxon>Fusarium solani species complex</taxon>
    </lineage>
</organism>
<sequence>MRRDVLFIIETPASRLTDISSIRTSQAHHCQVMTAFARRSSQPRHATHTMDVDIMSIIARFSPASIGDGLAAIWARNKHDPRTDCRSPFREAEPFPPSILSEPPS</sequence>
<evidence type="ECO:0000313" key="2">
    <source>
        <dbReference type="Proteomes" id="UP000830768"/>
    </source>
</evidence>
<reference evidence="1" key="1">
    <citation type="submission" date="2021-11" db="EMBL/GenBank/DDBJ databases">
        <title>Fusarium solani-melongenae Genome sequencing and assembly.</title>
        <authorList>
            <person name="Xie S."/>
            <person name="Huang L."/>
            <person name="Zhang X."/>
        </authorList>
    </citation>
    <scope>NUCLEOTIDE SEQUENCE</scope>
    <source>
        <strain evidence="1">CRI 24-3</strain>
    </source>
</reference>